<proteinExistence type="predicted"/>
<gene>
    <name evidence="1" type="ORF">BDA99DRAFT_532069</name>
</gene>
<evidence type="ECO:0000313" key="1">
    <source>
        <dbReference type="EMBL" id="KAI9276981.1"/>
    </source>
</evidence>
<name>A0AAD5KB06_9FUNG</name>
<dbReference type="EMBL" id="JAIXMP010000002">
    <property type="protein sequence ID" value="KAI9276981.1"/>
    <property type="molecule type" value="Genomic_DNA"/>
</dbReference>
<dbReference type="AlphaFoldDB" id="A0AAD5KB06"/>
<organism evidence="1 2">
    <name type="scientific">Phascolomyces articulosus</name>
    <dbReference type="NCBI Taxonomy" id="60185"/>
    <lineage>
        <taxon>Eukaryota</taxon>
        <taxon>Fungi</taxon>
        <taxon>Fungi incertae sedis</taxon>
        <taxon>Mucoromycota</taxon>
        <taxon>Mucoromycotina</taxon>
        <taxon>Mucoromycetes</taxon>
        <taxon>Mucorales</taxon>
        <taxon>Lichtheimiaceae</taxon>
        <taxon>Phascolomyces</taxon>
    </lineage>
</organism>
<dbReference type="Proteomes" id="UP001209540">
    <property type="component" value="Unassembled WGS sequence"/>
</dbReference>
<accession>A0AAD5KB06</accession>
<reference evidence="1" key="2">
    <citation type="submission" date="2023-02" db="EMBL/GenBank/DDBJ databases">
        <authorList>
            <consortium name="DOE Joint Genome Institute"/>
            <person name="Mondo S.J."/>
            <person name="Chang Y."/>
            <person name="Wang Y."/>
            <person name="Ahrendt S."/>
            <person name="Andreopoulos W."/>
            <person name="Barry K."/>
            <person name="Beard J."/>
            <person name="Benny G.L."/>
            <person name="Blankenship S."/>
            <person name="Bonito G."/>
            <person name="Cuomo C."/>
            <person name="Desiro A."/>
            <person name="Gervers K.A."/>
            <person name="Hundley H."/>
            <person name="Kuo A."/>
            <person name="LaButti K."/>
            <person name="Lang B.F."/>
            <person name="Lipzen A."/>
            <person name="O'Donnell K."/>
            <person name="Pangilinan J."/>
            <person name="Reynolds N."/>
            <person name="Sandor L."/>
            <person name="Smith M.W."/>
            <person name="Tsang A."/>
            <person name="Grigoriev I.V."/>
            <person name="Stajich J.E."/>
            <person name="Spatafora J.W."/>
        </authorList>
    </citation>
    <scope>NUCLEOTIDE SEQUENCE</scope>
    <source>
        <strain evidence="1">RSA 2281</strain>
    </source>
</reference>
<reference evidence="1" key="1">
    <citation type="journal article" date="2022" name="IScience">
        <title>Evolution of zygomycete secretomes and the origins of terrestrial fungal ecologies.</title>
        <authorList>
            <person name="Chang Y."/>
            <person name="Wang Y."/>
            <person name="Mondo S."/>
            <person name="Ahrendt S."/>
            <person name="Andreopoulos W."/>
            <person name="Barry K."/>
            <person name="Beard J."/>
            <person name="Benny G.L."/>
            <person name="Blankenship S."/>
            <person name="Bonito G."/>
            <person name="Cuomo C."/>
            <person name="Desiro A."/>
            <person name="Gervers K.A."/>
            <person name="Hundley H."/>
            <person name="Kuo A."/>
            <person name="LaButti K."/>
            <person name="Lang B.F."/>
            <person name="Lipzen A."/>
            <person name="O'Donnell K."/>
            <person name="Pangilinan J."/>
            <person name="Reynolds N."/>
            <person name="Sandor L."/>
            <person name="Smith M.E."/>
            <person name="Tsang A."/>
            <person name="Grigoriev I.V."/>
            <person name="Stajich J.E."/>
            <person name="Spatafora J.W."/>
        </authorList>
    </citation>
    <scope>NUCLEOTIDE SEQUENCE</scope>
    <source>
        <strain evidence="1">RSA 2281</strain>
    </source>
</reference>
<evidence type="ECO:0000313" key="2">
    <source>
        <dbReference type="Proteomes" id="UP001209540"/>
    </source>
</evidence>
<protein>
    <submittedName>
        <fullName evidence="1">Uncharacterized protein</fullName>
    </submittedName>
</protein>
<sequence>MVIIVDSCFSFDVSCLSPLFIDTEIENEVFFLEVLMLMKADGFPCLLVPETLEYHQYVFDRQLDFTENDIAITVWGPMLEKLFRNTSLRYEEKTVRDSSDIIDSPGFKVDLRIIKDTLSRRNKEMDKVNVEFTRRNCSFSKACSDRIKMLIESKCVLNGVITGNPYLKSKSFFAPALQIVGRCMEIGATVPSRAVDAKDF</sequence>
<keyword evidence="2" id="KW-1185">Reference proteome</keyword>
<comment type="caution">
    <text evidence="1">The sequence shown here is derived from an EMBL/GenBank/DDBJ whole genome shotgun (WGS) entry which is preliminary data.</text>
</comment>